<evidence type="ECO:0008006" key="4">
    <source>
        <dbReference type="Google" id="ProtNLM"/>
    </source>
</evidence>
<feature type="signal peptide" evidence="1">
    <location>
        <begin position="1"/>
        <end position="28"/>
    </location>
</feature>
<name>A0ABX2F187_9PSEU</name>
<keyword evidence="1" id="KW-0732">Signal</keyword>
<dbReference type="RefSeq" id="WP_173127053.1">
    <property type="nucleotide sequence ID" value="NZ_CBCSGW010000072.1"/>
</dbReference>
<dbReference type="Proteomes" id="UP000763557">
    <property type="component" value="Unassembled WGS sequence"/>
</dbReference>
<proteinExistence type="predicted"/>
<feature type="chain" id="PRO_5045185770" description="Secreted protein" evidence="1">
    <location>
        <begin position="29"/>
        <end position="129"/>
    </location>
</feature>
<reference evidence="2 3" key="1">
    <citation type="submission" date="2020-01" db="EMBL/GenBank/DDBJ databases">
        <title>Kibdelosporangium persica a novel Actinomycetes from a hot desert in Iran.</title>
        <authorList>
            <person name="Safaei N."/>
            <person name="Zaburannyi N."/>
            <person name="Mueller R."/>
            <person name="Wink J."/>
        </authorList>
    </citation>
    <scope>NUCLEOTIDE SEQUENCE [LARGE SCALE GENOMIC DNA]</scope>
    <source>
        <strain evidence="2 3">4NS15</strain>
    </source>
</reference>
<evidence type="ECO:0000313" key="3">
    <source>
        <dbReference type="Proteomes" id="UP000763557"/>
    </source>
</evidence>
<gene>
    <name evidence="2" type="ORF">GC106_18260</name>
</gene>
<keyword evidence="3" id="KW-1185">Reference proteome</keyword>
<organism evidence="2 3">
    <name type="scientific">Kibdelosporangium persicum</name>
    <dbReference type="NCBI Taxonomy" id="2698649"/>
    <lineage>
        <taxon>Bacteria</taxon>
        <taxon>Bacillati</taxon>
        <taxon>Actinomycetota</taxon>
        <taxon>Actinomycetes</taxon>
        <taxon>Pseudonocardiales</taxon>
        <taxon>Pseudonocardiaceae</taxon>
        <taxon>Kibdelosporangium</taxon>
    </lineage>
</organism>
<dbReference type="EMBL" id="JAAATY010000004">
    <property type="protein sequence ID" value="NRN64620.1"/>
    <property type="molecule type" value="Genomic_DNA"/>
</dbReference>
<protein>
    <recommendedName>
        <fullName evidence="4">Secreted protein</fullName>
    </recommendedName>
</protein>
<sequence>MAFTSKLRRSAAAGAAVVLATAGMLVTAGSGAGATPEGTTVLAPAKCADYGWVTVTAQALSMFSGPGLHYPTVGPTLYRGHRLSCYAVEAHDPRYDLCGYSNVNGWIPIDRDGNGWSDAYVPSVCVADE</sequence>
<accession>A0ABX2F187</accession>
<comment type="caution">
    <text evidence="2">The sequence shown here is derived from an EMBL/GenBank/DDBJ whole genome shotgun (WGS) entry which is preliminary data.</text>
</comment>
<evidence type="ECO:0000313" key="2">
    <source>
        <dbReference type="EMBL" id="NRN64620.1"/>
    </source>
</evidence>
<evidence type="ECO:0000256" key="1">
    <source>
        <dbReference type="SAM" id="SignalP"/>
    </source>
</evidence>